<name>A0A382Y0I6_9ZZZZ</name>
<feature type="transmembrane region" description="Helical" evidence="1">
    <location>
        <begin position="154"/>
        <end position="170"/>
    </location>
</feature>
<feature type="transmembrane region" description="Helical" evidence="1">
    <location>
        <begin position="66"/>
        <end position="83"/>
    </location>
</feature>
<protein>
    <submittedName>
        <fullName evidence="2">Uncharacterized protein</fullName>
    </submittedName>
</protein>
<keyword evidence="1" id="KW-1133">Transmembrane helix</keyword>
<evidence type="ECO:0000256" key="1">
    <source>
        <dbReference type="SAM" id="Phobius"/>
    </source>
</evidence>
<dbReference type="EMBL" id="UINC01171462">
    <property type="protein sequence ID" value="SVD76038.1"/>
    <property type="molecule type" value="Genomic_DNA"/>
</dbReference>
<evidence type="ECO:0000313" key="2">
    <source>
        <dbReference type="EMBL" id="SVD76038.1"/>
    </source>
</evidence>
<feature type="transmembrane region" description="Helical" evidence="1">
    <location>
        <begin position="24"/>
        <end position="46"/>
    </location>
</feature>
<feature type="non-terminal residue" evidence="2">
    <location>
        <position position="207"/>
    </location>
</feature>
<keyword evidence="1" id="KW-0812">Transmembrane</keyword>
<gene>
    <name evidence="2" type="ORF">METZ01_LOCUS428892</name>
</gene>
<dbReference type="AlphaFoldDB" id="A0A382Y0I6"/>
<sequence>MSVQLDPIISQKLEDFRQRRRNLIILRGICTAVVTLLGVFSAIAIADYLTQARMPDELRTTLSYSGYAIVVIAVWRTCARLLIQLPSRRKLARLIEQTAPDLREDLLSAVELGKEDGVERDSEIFRNLVQQDVSSRVKTLDMSSALPLARLRKWLTATAGLIVLTLILLYNPDFGVKFQRAIGRAFLPGANIAAVTDLEVRILAPGE</sequence>
<accession>A0A382Y0I6</accession>
<keyword evidence="1" id="KW-0472">Membrane</keyword>
<organism evidence="2">
    <name type="scientific">marine metagenome</name>
    <dbReference type="NCBI Taxonomy" id="408172"/>
    <lineage>
        <taxon>unclassified sequences</taxon>
        <taxon>metagenomes</taxon>
        <taxon>ecological metagenomes</taxon>
    </lineage>
</organism>
<proteinExistence type="predicted"/>
<reference evidence="2" key="1">
    <citation type="submission" date="2018-05" db="EMBL/GenBank/DDBJ databases">
        <authorList>
            <person name="Lanie J.A."/>
            <person name="Ng W.-L."/>
            <person name="Kazmierczak K.M."/>
            <person name="Andrzejewski T.M."/>
            <person name="Davidsen T.M."/>
            <person name="Wayne K.J."/>
            <person name="Tettelin H."/>
            <person name="Glass J.I."/>
            <person name="Rusch D."/>
            <person name="Podicherti R."/>
            <person name="Tsui H.-C.T."/>
            <person name="Winkler M.E."/>
        </authorList>
    </citation>
    <scope>NUCLEOTIDE SEQUENCE</scope>
</reference>